<comment type="caution">
    <text evidence="1">The sequence shown here is derived from an EMBL/GenBank/DDBJ whole genome shotgun (WGS) entry which is preliminary data.</text>
</comment>
<dbReference type="RefSeq" id="XP_060323489.1">
    <property type="nucleotide sequence ID" value="XM_060470341.1"/>
</dbReference>
<keyword evidence="2" id="KW-1185">Reference proteome</keyword>
<accession>A0AA39JDN9</accession>
<protein>
    <submittedName>
        <fullName evidence="1">Uncharacterized protein</fullName>
    </submittedName>
</protein>
<proteinExistence type="predicted"/>
<sequence length="251" mass="28988">MSGTAIPLKARLSYKEQMNVCPTQTLLQQKAGKVHLIYYHLFANENNDEVFKEPYRRQLTFEDDRPVETAYVVCINGGCTFFSPRLAFTEVQLRPMDTDSLFLSTVSRSAMRKEEKSGRRSEKEESLSKFYRYQPAPQASINTFYNCGEAARYSGIYLKGLLQRCHLHDCGVRKVPSCVNKIVFSPFEIILITTVNSKHWLKWKMWRAHLDSAYVANLFDFQGRIGTTFESKSVTNNNGWRLLHRMNALTS</sequence>
<dbReference type="EMBL" id="JAUEPS010000079">
    <property type="protein sequence ID" value="KAK0440040.1"/>
    <property type="molecule type" value="Genomic_DNA"/>
</dbReference>
<dbReference type="GeneID" id="85353889"/>
<evidence type="ECO:0000313" key="1">
    <source>
        <dbReference type="EMBL" id="KAK0440040.1"/>
    </source>
</evidence>
<dbReference type="AlphaFoldDB" id="A0AA39JDN9"/>
<dbReference type="Proteomes" id="UP001175211">
    <property type="component" value="Unassembled WGS sequence"/>
</dbReference>
<evidence type="ECO:0000313" key="2">
    <source>
        <dbReference type="Proteomes" id="UP001175211"/>
    </source>
</evidence>
<organism evidence="1 2">
    <name type="scientific">Armillaria tabescens</name>
    <name type="common">Ringless honey mushroom</name>
    <name type="synonym">Agaricus tabescens</name>
    <dbReference type="NCBI Taxonomy" id="1929756"/>
    <lineage>
        <taxon>Eukaryota</taxon>
        <taxon>Fungi</taxon>
        <taxon>Dikarya</taxon>
        <taxon>Basidiomycota</taxon>
        <taxon>Agaricomycotina</taxon>
        <taxon>Agaricomycetes</taxon>
        <taxon>Agaricomycetidae</taxon>
        <taxon>Agaricales</taxon>
        <taxon>Marasmiineae</taxon>
        <taxon>Physalacriaceae</taxon>
        <taxon>Desarmillaria</taxon>
    </lineage>
</organism>
<gene>
    <name evidence="1" type="ORF">EV420DRAFT_1486063</name>
</gene>
<name>A0AA39JDN9_ARMTA</name>
<reference evidence="1" key="1">
    <citation type="submission" date="2023-06" db="EMBL/GenBank/DDBJ databases">
        <authorList>
            <consortium name="Lawrence Berkeley National Laboratory"/>
            <person name="Ahrendt S."/>
            <person name="Sahu N."/>
            <person name="Indic B."/>
            <person name="Wong-Bajracharya J."/>
            <person name="Merenyi Z."/>
            <person name="Ke H.-M."/>
            <person name="Monk M."/>
            <person name="Kocsube S."/>
            <person name="Drula E."/>
            <person name="Lipzen A."/>
            <person name="Balint B."/>
            <person name="Henrissat B."/>
            <person name="Andreopoulos B."/>
            <person name="Martin F.M."/>
            <person name="Harder C.B."/>
            <person name="Rigling D."/>
            <person name="Ford K.L."/>
            <person name="Foster G.D."/>
            <person name="Pangilinan J."/>
            <person name="Papanicolaou A."/>
            <person name="Barry K."/>
            <person name="LaButti K."/>
            <person name="Viragh M."/>
            <person name="Koriabine M."/>
            <person name="Yan M."/>
            <person name="Riley R."/>
            <person name="Champramary S."/>
            <person name="Plett K.L."/>
            <person name="Tsai I.J."/>
            <person name="Slot J."/>
            <person name="Sipos G."/>
            <person name="Plett J."/>
            <person name="Nagy L.G."/>
            <person name="Grigoriev I.V."/>
        </authorList>
    </citation>
    <scope>NUCLEOTIDE SEQUENCE</scope>
    <source>
        <strain evidence="1">CCBAS 213</strain>
    </source>
</reference>